<evidence type="ECO:0000256" key="10">
    <source>
        <dbReference type="PIRNR" id="PIRNR015761"/>
    </source>
</evidence>
<dbReference type="InterPro" id="IPR025691">
    <property type="entry name" value="GspL_pp_dom"/>
</dbReference>
<dbReference type="GO" id="GO:0005886">
    <property type="term" value="C:plasma membrane"/>
    <property type="evidence" value="ECO:0007669"/>
    <property type="project" value="UniProtKB-SubCell"/>
</dbReference>
<proteinExistence type="inferred from homology"/>
<keyword evidence="5" id="KW-0997">Cell inner membrane</keyword>
<dbReference type="InterPro" id="IPR007812">
    <property type="entry name" value="T2SS_protein-GspL"/>
</dbReference>
<comment type="function">
    <text evidence="10">Inner membrane component of the type II secretion system required for the energy-dependent secretion of extracellular factors such as proteases and toxins from the periplasm.</text>
</comment>
<dbReference type="GO" id="GO:0015628">
    <property type="term" value="P:protein secretion by the type II secretion system"/>
    <property type="evidence" value="ECO:0007669"/>
    <property type="project" value="InterPro"/>
</dbReference>
<feature type="region of interest" description="Disordered" evidence="11">
    <location>
        <begin position="388"/>
        <end position="411"/>
    </location>
</feature>
<evidence type="ECO:0000256" key="11">
    <source>
        <dbReference type="SAM" id="MobiDB-lite"/>
    </source>
</evidence>
<gene>
    <name evidence="14" type="ORF">SAMN05216198_0659</name>
</gene>
<dbReference type="PIRSF" id="PIRSF015761">
    <property type="entry name" value="Protein_L"/>
    <property type="match status" value="1"/>
</dbReference>
<evidence type="ECO:0000313" key="14">
    <source>
        <dbReference type="EMBL" id="SDR87892.1"/>
    </source>
</evidence>
<dbReference type="Proteomes" id="UP000243426">
    <property type="component" value="Chromosome I"/>
</dbReference>
<evidence type="ECO:0000256" key="8">
    <source>
        <dbReference type="ARBA" id="ARBA00022989"/>
    </source>
</evidence>
<keyword evidence="6" id="KW-0812">Transmembrane</keyword>
<dbReference type="CDD" id="cd24017">
    <property type="entry name" value="ASKHA_T2SSL_N"/>
    <property type="match status" value="1"/>
</dbReference>
<dbReference type="InterPro" id="IPR043129">
    <property type="entry name" value="ATPase_NBD"/>
</dbReference>
<dbReference type="STRING" id="797277.SAMN05216198_0659"/>
<dbReference type="EMBL" id="LT629748">
    <property type="protein sequence ID" value="SDR87892.1"/>
    <property type="molecule type" value="Genomic_DNA"/>
</dbReference>
<evidence type="ECO:0000259" key="13">
    <source>
        <dbReference type="Pfam" id="PF12693"/>
    </source>
</evidence>
<dbReference type="InterPro" id="IPR024230">
    <property type="entry name" value="GspL_cyto_dom"/>
</dbReference>
<evidence type="ECO:0000256" key="1">
    <source>
        <dbReference type="ARBA" id="ARBA00004377"/>
    </source>
</evidence>
<dbReference type="RefSeq" id="WP_172828662.1">
    <property type="nucleotide sequence ID" value="NZ_LT629748.1"/>
</dbReference>
<evidence type="ECO:0000256" key="5">
    <source>
        <dbReference type="ARBA" id="ARBA00022519"/>
    </source>
</evidence>
<dbReference type="Pfam" id="PF05134">
    <property type="entry name" value="T2SSL"/>
    <property type="match status" value="1"/>
</dbReference>
<dbReference type="Gene3D" id="3.30.420.380">
    <property type="match status" value="1"/>
</dbReference>
<dbReference type="Pfam" id="PF12693">
    <property type="entry name" value="GspL_C"/>
    <property type="match status" value="1"/>
</dbReference>
<protein>
    <recommendedName>
        <fullName evidence="10">Type II secretion system protein L</fullName>
        <shortName evidence="10">T2SS protein L</shortName>
    </recommendedName>
</protein>
<feature type="domain" description="GspL periplasmic" evidence="13">
    <location>
        <begin position="257"/>
        <end position="408"/>
    </location>
</feature>
<name>A0A1H1MMN1_9GAMM</name>
<dbReference type="AlphaFoldDB" id="A0A1H1MMN1"/>
<evidence type="ECO:0000256" key="2">
    <source>
        <dbReference type="ARBA" id="ARBA00005318"/>
    </source>
</evidence>
<feature type="domain" description="GspL cytoplasmic actin-ATPase-like" evidence="12">
    <location>
        <begin position="33"/>
        <end position="138"/>
    </location>
</feature>
<sequence length="411" mass="44832">MLIVLLPESPGIETLEPPRLHWWRTGREGTPEESGQNSLAQLRSRFPAERLRALAPATEVNLYRIAIPVRSASAARAALPYALEDQLGQELEELHLVAGPRRADGRYAAAVTEQRHMAAWLDSCHAAGWRLEALLPQASLHDDMAPTAGLRVQPSPWPAEVDRALVTSADQEPVLIETGMLGFWLKQRLAQLDEQQRILELSGYELAKMGLSEADCQLQQAELIPPLDAALKRCQQPARVLNLLCGPYTNGMATLPWRKLRPVMIAAGVLLTVLVGQLVIEGMLLSSERERLVTEIDQLFDRTLPKSRRVDPVTQFRQALAGGTAQSSQGSTGSLLYEVLAVVGEGKGGQIKQFRATPTEVELELQLPSFAELESIRSKLAAGTGMSETLQGADSGNDGVTARLRVQRGGS</sequence>
<reference evidence="15" key="1">
    <citation type="submission" date="2016-10" db="EMBL/GenBank/DDBJ databases">
        <authorList>
            <person name="Varghese N."/>
            <person name="Submissions S."/>
        </authorList>
    </citation>
    <scope>NUCLEOTIDE SEQUENCE [LARGE SCALE GENOMIC DNA]</scope>
    <source>
        <strain evidence="15">2SM5</strain>
    </source>
</reference>
<evidence type="ECO:0000256" key="4">
    <source>
        <dbReference type="ARBA" id="ARBA00022475"/>
    </source>
</evidence>
<keyword evidence="3 10" id="KW-0813">Transport</keyword>
<evidence type="ECO:0000259" key="12">
    <source>
        <dbReference type="Pfam" id="PF05134"/>
    </source>
</evidence>
<evidence type="ECO:0000256" key="9">
    <source>
        <dbReference type="ARBA" id="ARBA00023136"/>
    </source>
</evidence>
<evidence type="ECO:0000256" key="7">
    <source>
        <dbReference type="ARBA" id="ARBA00022927"/>
    </source>
</evidence>
<organism evidence="14 15">
    <name type="scientific">Halopseudomonas litoralis</name>
    <dbReference type="NCBI Taxonomy" id="797277"/>
    <lineage>
        <taxon>Bacteria</taxon>
        <taxon>Pseudomonadati</taxon>
        <taxon>Pseudomonadota</taxon>
        <taxon>Gammaproteobacteria</taxon>
        <taxon>Pseudomonadales</taxon>
        <taxon>Pseudomonadaceae</taxon>
        <taxon>Halopseudomonas</taxon>
    </lineage>
</organism>
<dbReference type="NCBIfam" id="TIGR01709">
    <property type="entry name" value="typeII_sec_gspL"/>
    <property type="match status" value="1"/>
</dbReference>
<evidence type="ECO:0000313" key="15">
    <source>
        <dbReference type="Proteomes" id="UP000243426"/>
    </source>
</evidence>
<keyword evidence="4" id="KW-1003">Cell membrane</keyword>
<dbReference type="GO" id="GO:0015627">
    <property type="term" value="C:type II protein secretion system complex"/>
    <property type="evidence" value="ECO:0007669"/>
    <property type="project" value="InterPro"/>
</dbReference>
<keyword evidence="9" id="KW-0472">Membrane</keyword>
<accession>A0A1H1MMN1</accession>
<keyword evidence="8" id="KW-1133">Transmembrane helix</keyword>
<dbReference type="GO" id="GO:0009276">
    <property type="term" value="C:Gram-negative-bacterium-type cell wall"/>
    <property type="evidence" value="ECO:0007669"/>
    <property type="project" value="InterPro"/>
</dbReference>
<keyword evidence="15" id="KW-1185">Reference proteome</keyword>
<comment type="subcellular location">
    <subcellularLocation>
        <location evidence="1">Cell inner membrane</location>
        <topology evidence="1">Single-pass membrane protein</topology>
    </subcellularLocation>
</comment>
<comment type="similarity">
    <text evidence="2 10">Belongs to the GSP L family.</text>
</comment>
<evidence type="ECO:0000256" key="3">
    <source>
        <dbReference type="ARBA" id="ARBA00022448"/>
    </source>
</evidence>
<evidence type="ECO:0000256" key="6">
    <source>
        <dbReference type="ARBA" id="ARBA00022692"/>
    </source>
</evidence>
<dbReference type="SUPFAM" id="SSF53067">
    <property type="entry name" value="Actin-like ATPase domain"/>
    <property type="match status" value="1"/>
</dbReference>
<keyword evidence="7 10" id="KW-0653">Protein transport</keyword>